<dbReference type="PANTHER" id="PTHR12835:SF5">
    <property type="entry name" value="BIOTIN--PROTEIN LIGASE"/>
    <property type="match status" value="1"/>
</dbReference>
<keyword evidence="1 5" id="KW-0436">Ligase</keyword>
<dbReference type="EC" id="6.3.4.15" evidence="3"/>
<keyword evidence="2" id="KW-0092">Biotin</keyword>
<evidence type="ECO:0000259" key="4">
    <source>
        <dbReference type="PROSITE" id="PS51733"/>
    </source>
</evidence>
<dbReference type="InterPro" id="IPR004143">
    <property type="entry name" value="BPL_LPL_catalytic"/>
</dbReference>
<evidence type="ECO:0000313" key="5">
    <source>
        <dbReference type="EMBL" id="GGR34352.1"/>
    </source>
</evidence>
<dbReference type="GO" id="GO:0004077">
    <property type="term" value="F:biotin--[biotin carboxyl-carrier protein] ligase activity"/>
    <property type="evidence" value="ECO:0007669"/>
    <property type="project" value="UniProtKB-EC"/>
</dbReference>
<dbReference type="Proteomes" id="UP000610303">
    <property type="component" value="Unassembled WGS sequence"/>
</dbReference>
<reference evidence="5" key="1">
    <citation type="journal article" date="2014" name="Int. J. Syst. Evol. Microbiol.">
        <title>Complete genome sequence of Corynebacterium casei LMG S-19264T (=DSM 44701T), isolated from a smear-ripened cheese.</title>
        <authorList>
            <consortium name="US DOE Joint Genome Institute (JGI-PGF)"/>
            <person name="Walter F."/>
            <person name="Albersmeier A."/>
            <person name="Kalinowski J."/>
            <person name="Ruckert C."/>
        </authorList>
    </citation>
    <scope>NUCLEOTIDE SEQUENCE</scope>
    <source>
        <strain evidence="5">JCM 3346</strain>
    </source>
</reference>
<dbReference type="SUPFAM" id="SSF55681">
    <property type="entry name" value="Class II aaRS and biotin synthetases"/>
    <property type="match status" value="1"/>
</dbReference>
<evidence type="ECO:0000313" key="6">
    <source>
        <dbReference type="Proteomes" id="UP000610303"/>
    </source>
</evidence>
<evidence type="ECO:0000256" key="1">
    <source>
        <dbReference type="ARBA" id="ARBA00022598"/>
    </source>
</evidence>
<dbReference type="AlphaFoldDB" id="A0A918CP17"/>
<dbReference type="CDD" id="cd16442">
    <property type="entry name" value="BPL"/>
    <property type="match status" value="1"/>
</dbReference>
<reference evidence="5" key="2">
    <citation type="submission" date="2020-09" db="EMBL/GenBank/DDBJ databases">
        <authorList>
            <person name="Sun Q."/>
            <person name="Ohkuma M."/>
        </authorList>
    </citation>
    <scope>NUCLEOTIDE SEQUENCE</scope>
    <source>
        <strain evidence="5">JCM 3346</strain>
    </source>
</reference>
<evidence type="ECO:0000256" key="2">
    <source>
        <dbReference type="ARBA" id="ARBA00023267"/>
    </source>
</evidence>
<evidence type="ECO:0000256" key="3">
    <source>
        <dbReference type="ARBA" id="ARBA00024227"/>
    </source>
</evidence>
<feature type="domain" description="BPL/LPL catalytic" evidence="4">
    <location>
        <begin position="29"/>
        <end position="220"/>
    </location>
</feature>
<dbReference type="InterPro" id="IPR045864">
    <property type="entry name" value="aa-tRNA-synth_II/BPL/LPL"/>
</dbReference>
<dbReference type="Pfam" id="PF02237">
    <property type="entry name" value="BPL_C"/>
    <property type="match status" value="1"/>
</dbReference>
<accession>A0A918CP17</accession>
<dbReference type="EMBL" id="BMRJ01000004">
    <property type="protein sequence ID" value="GGR34352.1"/>
    <property type="molecule type" value="Genomic_DNA"/>
</dbReference>
<dbReference type="PROSITE" id="PS51733">
    <property type="entry name" value="BPL_LPL_CATALYTIC"/>
    <property type="match status" value="1"/>
</dbReference>
<dbReference type="Pfam" id="PF03099">
    <property type="entry name" value="BPL_LplA_LipB"/>
    <property type="match status" value="1"/>
</dbReference>
<organism evidence="5 6">
    <name type="scientific">Agromyces mediolanus</name>
    <name type="common">Corynebacterium mediolanum</name>
    <dbReference type="NCBI Taxonomy" id="41986"/>
    <lineage>
        <taxon>Bacteria</taxon>
        <taxon>Bacillati</taxon>
        <taxon>Actinomycetota</taxon>
        <taxon>Actinomycetes</taxon>
        <taxon>Micrococcales</taxon>
        <taxon>Microbacteriaceae</taxon>
        <taxon>Agromyces</taxon>
    </lineage>
</organism>
<dbReference type="PANTHER" id="PTHR12835">
    <property type="entry name" value="BIOTIN PROTEIN LIGASE"/>
    <property type="match status" value="1"/>
</dbReference>
<dbReference type="InterPro" id="IPR004408">
    <property type="entry name" value="Biotin_CoA_COase_ligase"/>
</dbReference>
<gene>
    <name evidence="5" type="ORF">GCM10010196_30470</name>
</gene>
<sequence length="293" mass="30613">MDWERSRAAVPRFEFLERAGSTNDELRIAATGADASTWPHGAVVVTDEQTAGRGRLGRSWLAPSGKTLAISLLLRPGDGRAPALPLEAYGWIPLIAGAAMTEAVRRELDAARAARLDETADDGDADGPGLLDVELKWPNDVLVSGYKVCGILSELLPPEPGEAAPAGVVVGAGLNLTLDEHDLPTLTSTSLLLASGRRPDADAVLADYLAGFLELFDAYRAAGGDAVASGVAARVASLCGTIGEEVRVELPGGRMLLGTAEGLDPDGRLLVLDRESDESQAVAAGDVTHLRYE</sequence>
<comment type="caution">
    <text evidence="5">The sequence shown here is derived from an EMBL/GenBank/DDBJ whole genome shotgun (WGS) entry which is preliminary data.</text>
</comment>
<name>A0A918CP17_AGRME</name>
<dbReference type="Gene3D" id="2.30.30.100">
    <property type="match status" value="1"/>
</dbReference>
<keyword evidence="6" id="KW-1185">Reference proteome</keyword>
<dbReference type="Gene3D" id="3.30.930.10">
    <property type="entry name" value="Bira Bifunctional Protein, Domain 2"/>
    <property type="match status" value="1"/>
</dbReference>
<dbReference type="InterPro" id="IPR003142">
    <property type="entry name" value="BPL_C"/>
</dbReference>
<dbReference type="GO" id="GO:0005737">
    <property type="term" value="C:cytoplasm"/>
    <property type="evidence" value="ECO:0007669"/>
    <property type="project" value="TreeGrafter"/>
</dbReference>
<proteinExistence type="predicted"/>
<protein>
    <recommendedName>
        <fullName evidence="3">biotin--[biotin carboxyl-carrier protein] ligase</fullName>
        <ecNumber evidence="3">6.3.4.15</ecNumber>
    </recommendedName>
</protein>
<dbReference type="RefSeq" id="WP_189086259.1">
    <property type="nucleotide sequence ID" value="NZ_BMRJ01000004.1"/>
</dbReference>